<dbReference type="EMBL" id="SNUZ01000007">
    <property type="protein sequence ID" value="MCL3787448.1"/>
    <property type="molecule type" value="Genomic_DNA"/>
</dbReference>
<dbReference type="InterPro" id="IPR015002">
    <property type="entry name" value="T6SS_Tdi1_C"/>
</dbReference>
<evidence type="ECO:0000313" key="3">
    <source>
        <dbReference type="Proteomes" id="UP001056693"/>
    </source>
</evidence>
<evidence type="ECO:0000313" key="2">
    <source>
        <dbReference type="EMBL" id="MCL3787448.1"/>
    </source>
</evidence>
<comment type="caution">
    <text evidence="2">The sequence shown here is derived from an EMBL/GenBank/DDBJ whole genome shotgun (WGS) entry which is preliminary data.</text>
</comment>
<gene>
    <name evidence="2" type="ORF">E2N93_05380</name>
</gene>
<dbReference type="Proteomes" id="UP001056693">
    <property type="component" value="Unassembled WGS sequence"/>
</dbReference>
<keyword evidence="3" id="KW-1185">Reference proteome</keyword>
<evidence type="ECO:0000259" key="1">
    <source>
        <dbReference type="Pfam" id="PF08906"/>
    </source>
</evidence>
<proteinExistence type="predicted"/>
<sequence>MQELFKRIFSLNQYYKAVNEHGNLFYIECFGYMPLLALGGDEDTDNLKKFQIPEHIALINSYFLILM</sequence>
<protein>
    <submittedName>
        <fullName evidence="2">DUF1851 domain-containing protein</fullName>
    </submittedName>
</protein>
<dbReference type="Pfam" id="PF08906">
    <property type="entry name" value="T6SS_Tdi1_C"/>
    <property type="match status" value="1"/>
</dbReference>
<organism evidence="2 3">
    <name type="scientific">Ruminococcus bromii</name>
    <dbReference type="NCBI Taxonomy" id="40518"/>
    <lineage>
        <taxon>Bacteria</taxon>
        <taxon>Bacillati</taxon>
        <taxon>Bacillota</taxon>
        <taxon>Clostridia</taxon>
        <taxon>Eubacteriales</taxon>
        <taxon>Oscillospiraceae</taxon>
        <taxon>Ruminococcus</taxon>
    </lineage>
</organism>
<reference evidence="2 3" key="1">
    <citation type="submission" date="2019-03" db="EMBL/GenBank/DDBJ databases">
        <authorList>
            <person name="Molinero N."/>
            <person name="Sanchez B."/>
            <person name="Walker A."/>
            <person name="Duncan S."/>
            <person name="Delgado S."/>
            <person name="Margolles A."/>
        </authorList>
    </citation>
    <scope>NUCLEOTIDE SEQUENCE [LARGE SCALE GENOMIC DNA]</scope>
    <source>
        <strain evidence="2 3">IPLA60002</strain>
    </source>
</reference>
<feature type="domain" description="T6SS immunity protein Tdi1 C-terminal" evidence="1">
    <location>
        <begin position="3"/>
        <end position="60"/>
    </location>
</feature>
<name>A0ABT0NGU2_9FIRM</name>
<accession>A0ABT0NGU2</accession>